<dbReference type="GO" id="GO:0019165">
    <property type="term" value="F:thiamine kinase activity"/>
    <property type="evidence" value="ECO:0007669"/>
    <property type="project" value="UniProtKB-EC"/>
</dbReference>
<protein>
    <submittedName>
        <fullName evidence="1">Thiamine kinase</fullName>
        <ecNumber evidence="1">2.7.1.89</ecNumber>
    </submittedName>
</protein>
<dbReference type="InterPro" id="IPR011009">
    <property type="entry name" value="Kinase-like_dom_sf"/>
</dbReference>
<evidence type="ECO:0000313" key="2">
    <source>
        <dbReference type="Proteomes" id="UP000225972"/>
    </source>
</evidence>
<evidence type="ECO:0000313" key="1">
    <source>
        <dbReference type="EMBL" id="SMX28280.1"/>
    </source>
</evidence>
<name>A0A238JC58_9RHOB</name>
<dbReference type="SUPFAM" id="SSF56112">
    <property type="entry name" value="Protein kinase-like (PK-like)"/>
    <property type="match status" value="1"/>
</dbReference>
<dbReference type="EC" id="2.7.1.89" evidence="1"/>
<accession>A0A238JC58</accession>
<dbReference type="InterPro" id="IPR006748">
    <property type="entry name" value="NH2Glyco/OHUrea_AB-resist_kin"/>
</dbReference>
<proteinExistence type="predicted"/>
<keyword evidence="2" id="KW-1185">Reference proteome</keyword>
<keyword evidence="1" id="KW-0418">Kinase</keyword>
<organism evidence="1 2">
    <name type="scientific">Pelagimonas phthalicica</name>
    <dbReference type="NCBI Taxonomy" id="1037362"/>
    <lineage>
        <taxon>Bacteria</taxon>
        <taxon>Pseudomonadati</taxon>
        <taxon>Pseudomonadota</taxon>
        <taxon>Alphaproteobacteria</taxon>
        <taxon>Rhodobacterales</taxon>
        <taxon>Roseobacteraceae</taxon>
        <taxon>Pelagimonas</taxon>
    </lineage>
</organism>
<dbReference type="OrthoDB" id="3638028at2"/>
<keyword evidence="1" id="KW-0808">Transferase</keyword>
<dbReference type="EMBL" id="FXXP01000002">
    <property type="protein sequence ID" value="SMX28280.1"/>
    <property type="molecule type" value="Genomic_DNA"/>
</dbReference>
<gene>
    <name evidence="1" type="primary">thiK</name>
    <name evidence="1" type="ORF">TRP8649_02396</name>
</gene>
<dbReference type="Pfam" id="PF04655">
    <property type="entry name" value="APH_6_hur"/>
    <property type="match status" value="1"/>
</dbReference>
<dbReference type="Proteomes" id="UP000225972">
    <property type="component" value="Unassembled WGS sequence"/>
</dbReference>
<dbReference type="RefSeq" id="WP_099245510.1">
    <property type="nucleotide sequence ID" value="NZ_FXXP01000002.1"/>
</dbReference>
<dbReference type="AlphaFoldDB" id="A0A238JC58"/>
<reference evidence="2" key="1">
    <citation type="submission" date="2017-05" db="EMBL/GenBank/DDBJ databases">
        <authorList>
            <person name="Rodrigo-Torres L."/>
            <person name="Arahal R. D."/>
            <person name="Lucena T."/>
        </authorList>
    </citation>
    <scope>NUCLEOTIDE SEQUENCE [LARGE SCALE GENOMIC DNA]</scope>
    <source>
        <strain evidence="2">CECT 8649</strain>
    </source>
</reference>
<sequence length="278" mass="30953">MDLEQALPRFDLHSAMELTQTKSAALWRVQDRHGRDLVLKLYHGPDPGNEASGLRFMQAVAQIAPNLVPVIYRTEENAVAMEYVVGQPLGDALRRGDYMQEHSLLDTARQLHAHTLQPISGLPHLADWFQRLFNLRFASDCPSDLKADMQRAQELASALLATQRNVRPLHGDLHHDNLIGAGSCYKLIDAKGVLGEPEYELANALRNPKGCETWLRDKDQQKQRQRACCAALSLDPKRFAQWVAAKCACSIALRSGGVLKADPEADLLNMFLALADEV</sequence>
<dbReference type="GO" id="GO:0019748">
    <property type="term" value="P:secondary metabolic process"/>
    <property type="evidence" value="ECO:0007669"/>
    <property type="project" value="InterPro"/>
</dbReference>